<feature type="transmembrane region" description="Helical" evidence="1">
    <location>
        <begin position="37"/>
        <end position="58"/>
    </location>
</feature>
<reference evidence="3" key="1">
    <citation type="journal article" date="2019" name="Int. J. Syst. Evol. Microbiol.">
        <title>The Global Catalogue of Microorganisms (GCM) 10K type strain sequencing project: providing services to taxonomists for standard genome sequencing and annotation.</title>
        <authorList>
            <consortium name="The Broad Institute Genomics Platform"/>
            <consortium name="The Broad Institute Genome Sequencing Center for Infectious Disease"/>
            <person name="Wu L."/>
            <person name="Ma J."/>
        </authorList>
    </citation>
    <scope>NUCLEOTIDE SEQUENCE [LARGE SCALE GENOMIC DNA]</scope>
    <source>
        <strain evidence="3">KCTC 13128</strain>
    </source>
</reference>
<keyword evidence="1" id="KW-1133">Transmembrane helix</keyword>
<dbReference type="EMBL" id="JBHRSA010000013">
    <property type="protein sequence ID" value="MFC3039473.1"/>
    <property type="molecule type" value="Genomic_DNA"/>
</dbReference>
<gene>
    <name evidence="2" type="ORF">ACFOGI_04355</name>
</gene>
<dbReference type="InterPro" id="IPR021683">
    <property type="entry name" value="DUF3267"/>
</dbReference>
<comment type="caution">
    <text evidence="2">The sequence shown here is derived from an EMBL/GenBank/DDBJ whole genome shotgun (WGS) entry which is preliminary data.</text>
</comment>
<name>A0ABV7CT83_9BACI</name>
<accession>A0ABV7CT83</accession>
<keyword evidence="3" id="KW-1185">Reference proteome</keyword>
<evidence type="ECO:0000313" key="2">
    <source>
        <dbReference type="EMBL" id="MFC3039473.1"/>
    </source>
</evidence>
<dbReference type="Proteomes" id="UP001595279">
    <property type="component" value="Unassembled WGS sequence"/>
</dbReference>
<organism evidence="2 3">
    <name type="scientific">Virgibacillus xinjiangensis</name>
    <dbReference type="NCBI Taxonomy" id="393090"/>
    <lineage>
        <taxon>Bacteria</taxon>
        <taxon>Bacillati</taxon>
        <taxon>Bacillota</taxon>
        <taxon>Bacilli</taxon>
        <taxon>Bacillales</taxon>
        <taxon>Bacillaceae</taxon>
        <taxon>Virgibacillus</taxon>
    </lineage>
</organism>
<keyword evidence="1" id="KW-0812">Transmembrane</keyword>
<feature type="transmembrane region" description="Helical" evidence="1">
    <location>
        <begin position="153"/>
        <end position="173"/>
    </location>
</feature>
<protein>
    <submittedName>
        <fullName evidence="2">DUF3267 domain-containing protein</fullName>
    </submittedName>
</protein>
<evidence type="ECO:0000256" key="1">
    <source>
        <dbReference type="SAM" id="Phobius"/>
    </source>
</evidence>
<dbReference type="Pfam" id="PF11667">
    <property type="entry name" value="DUF3267"/>
    <property type="match status" value="1"/>
</dbReference>
<proteinExistence type="predicted"/>
<evidence type="ECO:0000313" key="3">
    <source>
        <dbReference type="Proteomes" id="UP001595279"/>
    </source>
</evidence>
<keyword evidence="1" id="KW-0472">Membrane</keyword>
<feature type="transmembrane region" description="Helical" evidence="1">
    <location>
        <begin position="64"/>
        <end position="84"/>
    </location>
</feature>
<sequence length="199" mass="22842">MFNIKFKGKYTDENQLKRGSLPHNAVKFKEPNSISTAFLLGGLISLPILLLSTTIMIMKIENFLAIPVYHYVFIGLLSMILTYVHELIHAFSLPRYSEKEIWTKMNEGALFVHFNSPLSKYRFVWVCMAPNIILGYLPFLLFSIGVFDFNNIISVYVGILSWVMILTGIGDYLNAYNAIRQVPPDARIINHGINSYWVR</sequence>
<dbReference type="RefSeq" id="WP_390268982.1">
    <property type="nucleotide sequence ID" value="NZ_JBHRSA010000013.1"/>
</dbReference>
<feature type="transmembrane region" description="Helical" evidence="1">
    <location>
        <begin position="123"/>
        <end position="147"/>
    </location>
</feature>